<sequence length="87" mass="9171">MPVVPTAHDPQSLSAPGAPMDSTAVWLSALVLVVLTATAVYSVERAESTSTAALLCAVLCLIAPVVGPPVWLLARRVIVPVARHRYR</sequence>
<evidence type="ECO:0000313" key="2">
    <source>
        <dbReference type="EMBL" id="MCX7538731.1"/>
    </source>
</evidence>
<dbReference type="RefSeq" id="WP_200256257.1">
    <property type="nucleotide sequence ID" value="NZ_JAENIP020000004.1"/>
</dbReference>
<organism evidence="2 3">
    <name type="scientific">Corynebacterium antarcticum</name>
    <dbReference type="NCBI Taxonomy" id="2800405"/>
    <lineage>
        <taxon>Bacteria</taxon>
        <taxon>Bacillati</taxon>
        <taxon>Actinomycetota</taxon>
        <taxon>Actinomycetes</taxon>
        <taxon>Mycobacteriales</taxon>
        <taxon>Corynebacteriaceae</taxon>
        <taxon>Corynebacterium</taxon>
    </lineage>
</organism>
<dbReference type="AlphaFoldDB" id="A0A9Q4CDD1"/>
<keyword evidence="1" id="KW-0812">Transmembrane</keyword>
<gene>
    <name evidence="2" type="ORF">OS123_09315</name>
</gene>
<evidence type="ECO:0008006" key="4">
    <source>
        <dbReference type="Google" id="ProtNLM"/>
    </source>
</evidence>
<feature type="transmembrane region" description="Helical" evidence="1">
    <location>
        <begin position="53"/>
        <end position="74"/>
    </location>
</feature>
<keyword evidence="1" id="KW-0472">Membrane</keyword>
<proteinExistence type="predicted"/>
<comment type="caution">
    <text evidence="2">The sequence shown here is derived from an EMBL/GenBank/DDBJ whole genome shotgun (WGS) entry which is preliminary data.</text>
</comment>
<reference evidence="2" key="1">
    <citation type="submission" date="2022-11" db="EMBL/GenBank/DDBJ databases">
        <title>Corynebacterium sp. isolated from Penguins.</title>
        <authorList>
            <person name="Sedlar K."/>
            <person name="Svec P."/>
        </authorList>
    </citation>
    <scope>NUCLEOTIDE SEQUENCE</scope>
    <source>
        <strain evidence="2">P5875</strain>
    </source>
</reference>
<protein>
    <recommendedName>
        <fullName evidence="4">Cardiolipin synthase N-terminal domain-containing protein</fullName>
    </recommendedName>
</protein>
<dbReference type="EMBL" id="JAPMKX010000004">
    <property type="protein sequence ID" value="MCX7538731.1"/>
    <property type="molecule type" value="Genomic_DNA"/>
</dbReference>
<feature type="transmembrane region" description="Helical" evidence="1">
    <location>
        <begin position="23"/>
        <end position="41"/>
    </location>
</feature>
<evidence type="ECO:0000313" key="3">
    <source>
        <dbReference type="Proteomes" id="UP001070238"/>
    </source>
</evidence>
<dbReference type="Proteomes" id="UP001070238">
    <property type="component" value="Unassembled WGS sequence"/>
</dbReference>
<evidence type="ECO:0000256" key="1">
    <source>
        <dbReference type="SAM" id="Phobius"/>
    </source>
</evidence>
<keyword evidence="1" id="KW-1133">Transmembrane helix</keyword>
<name>A0A9Q4CDD1_9CORY</name>
<accession>A0A9Q4CDD1</accession>